<feature type="compositionally biased region" description="Polar residues" evidence="1">
    <location>
        <begin position="346"/>
        <end position="355"/>
    </location>
</feature>
<dbReference type="InParanoid" id="A0A165GP77"/>
<dbReference type="Proteomes" id="UP000076632">
    <property type="component" value="Unassembled WGS sequence"/>
</dbReference>
<gene>
    <name evidence="2" type="ORF">L228DRAFT_239394</name>
</gene>
<feature type="compositionally biased region" description="Pro residues" evidence="1">
    <location>
        <begin position="92"/>
        <end position="103"/>
    </location>
</feature>
<dbReference type="OrthoDB" id="5396104at2759"/>
<evidence type="ECO:0000313" key="2">
    <source>
        <dbReference type="EMBL" id="KZF22427.1"/>
    </source>
</evidence>
<feature type="region of interest" description="Disordered" evidence="1">
    <location>
        <begin position="236"/>
        <end position="299"/>
    </location>
</feature>
<dbReference type="STRING" id="1328760.A0A165GP77"/>
<dbReference type="EMBL" id="KV407459">
    <property type="protein sequence ID" value="KZF22427.1"/>
    <property type="molecule type" value="Genomic_DNA"/>
</dbReference>
<name>A0A165GP77_XYLHT</name>
<feature type="compositionally biased region" description="Basic and acidic residues" evidence="1">
    <location>
        <begin position="284"/>
        <end position="299"/>
    </location>
</feature>
<feature type="region of interest" description="Disordered" evidence="1">
    <location>
        <begin position="334"/>
        <end position="355"/>
    </location>
</feature>
<organism evidence="2 3">
    <name type="scientific">Xylona heveae (strain CBS 132557 / TC161)</name>
    <dbReference type="NCBI Taxonomy" id="1328760"/>
    <lineage>
        <taxon>Eukaryota</taxon>
        <taxon>Fungi</taxon>
        <taxon>Dikarya</taxon>
        <taxon>Ascomycota</taxon>
        <taxon>Pezizomycotina</taxon>
        <taxon>Xylonomycetes</taxon>
        <taxon>Xylonales</taxon>
        <taxon>Xylonaceae</taxon>
        <taxon>Xylona</taxon>
    </lineage>
</organism>
<feature type="compositionally biased region" description="Polar residues" evidence="1">
    <location>
        <begin position="31"/>
        <end position="56"/>
    </location>
</feature>
<dbReference type="GeneID" id="28896276"/>
<evidence type="ECO:0000256" key="1">
    <source>
        <dbReference type="SAM" id="MobiDB-lite"/>
    </source>
</evidence>
<feature type="region of interest" description="Disordered" evidence="1">
    <location>
        <begin position="27"/>
        <end position="103"/>
    </location>
</feature>
<proteinExistence type="predicted"/>
<protein>
    <submittedName>
        <fullName evidence="2">Uncharacterized protein</fullName>
    </submittedName>
</protein>
<reference evidence="2 3" key="1">
    <citation type="journal article" date="2016" name="Fungal Biol.">
        <title>The genome of Xylona heveae provides a window into fungal endophytism.</title>
        <authorList>
            <person name="Gazis R."/>
            <person name="Kuo A."/>
            <person name="Riley R."/>
            <person name="LaButti K."/>
            <person name="Lipzen A."/>
            <person name="Lin J."/>
            <person name="Amirebrahimi M."/>
            <person name="Hesse C.N."/>
            <person name="Spatafora J.W."/>
            <person name="Henrissat B."/>
            <person name="Hainaut M."/>
            <person name="Grigoriev I.V."/>
            <person name="Hibbett D.S."/>
        </authorList>
    </citation>
    <scope>NUCLEOTIDE SEQUENCE [LARGE SCALE GENOMIC DNA]</scope>
    <source>
        <strain evidence="2 3">TC161</strain>
    </source>
</reference>
<feature type="compositionally biased region" description="Low complexity" evidence="1">
    <location>
        <begin position="57"/>
        <end position="78"/>
    </location>
</feature>
<dbReference type="RefSeq" id="XP_018187982.1">
    <property type="nucleotide sequence ID" value="XM_018331139.1"/>
</dbReference>
<evidence type="ECO:0000313" key="3">
    <source>
        <dbReference type="Proteomes" id="UP000076632"/>
    </source>
</evidence>
<sequence length="355" mass="39768">MVGSIFNLDLTRFKKPFFASSLASSWLPVSAPSSPSKKIQTRSQIRQNSQLQAQSEPRSSPTGSSDPPTSTFPPTSTIPKKRTAHENHCERLPPPPPCSPLPSPPAEPVPWKWKCHVCRSTYSLAVTRRCLEDGHYFCSVQTKTKSRRTGRVKKHGPCRSRFDYAGWKKWAEWRRMQDDVMPLPLDPTEERDCWNQCDYPSECRWARRSQSDACAEEESAKGKDGVKTESVEVAAAGAKRHKSNGGFRENEDVDIGGQTRSEEEVLMDVEESGNATADEGEPDDSAHDRKSDHEREPSGQADHWRILFAVNNDLGLAFASVLWRNALHGQRNMEATADPDEDGKQNTRFSPCSKA</sequence>
<accession>A0A165GP77</accession>
<dbReference type="AlphaFoldDB" id="A0A165GP77"/>
<keyword evidence="3" id="KW-1185">Reference proteome</keyword>